<evidence type="ECO:0000256" key="7">
    <source>
        <dbReference type="ARBA" id="ARBA00022777"/>
    </source>
</evidence>
<feature type="domain" description="Histidine kinase" evidence="12">
    <location>
        <begin position="246"/>
        <end position="474"/>
    </location>
</feature>
<dbReference type="SMART" id="SM00388">
    <property type="entry name" value="HisKA"/>
    <property type="match status" value="1"/>
</dbReference>
<feature type="transmembrane region" description="Helical" evidence="11">
    <location>
        <begin position="164"/>
        <end position="184"/>
    </location>
</feature>
<keyword evidence="8 11" id="KW-1133">Transmembrane helix</keyword>
<evidence type="ECO:0000313" key="14">
    <source>
        <dbReference type="EMBL" id="ODA34196.1"/>
    </source>
</evidence>
<dbReference type="InterPro" id="IPR036890">
    <property type="entry name" value="HATPase_C_sf"/>
</dbReference>
<sequence>MPFQHLSRRLASLRFRLTIWNTLVVILAVLAALISVREGLRFSLVDETNRILLDEASALELAVREYWPDQDAIRGEMERKAESSKEVGWHIRWLDANRQTIFASANAPSAPIDSMVGKMGDATIWASGDIRAVEKQVNTEVVTFVRVGLNTGFITTDVARMTRVLLPIAFSLCILAPLGGFILATRAVTPFQRILASADILRPRQLQDRLKIKGTGDELDILATKINAFLDEIASQINRNNSFLANAAHELRSPLTAMISQIDVALSKPRDSAEYQETLETLLEECQHLATLVRQLMQLAESDVRGTDIERQPVDLKLIVSRAIEMFTAVAEERQIRLSLILGSEQVQSPDPNSCRVIGVESELRQVVTNLLDNAIKFSRPESEIQLIITTIPEKHMLQLEVKDQGVGISSEDLGNVFDRFFQVDRSRQRLESRGMGLGLSICDSIVKQHRGEIAIKSDLGVGTSVEVRLPLAA</sequence>
<proteinExistence type="predicted"/>
<dbReference type="STRING" id="1841610.A6X21_17660"/>
<keyword evidence="10 11" id="KW-0472">Membrane</keyword>
<comment type="subcellular location">
    <subcellularLocation>
        <location evidence="2">Membrane</location>
    </subcellularLocation>
</comment>
<dbReference type="EMBL" id="LYDR01000043">
    <property type="protein sequence ID" value="ODA34196.1"/>
    <property type="molecule type" value="Genomic_DNA"/>
</dbReference>
<protein>
    <recommendedName>
        <fullName evidence="3">histidine kinase</fullName>
        <ecNumber evidence="3">2.7.13.3</ecNumber>
    </recommendedName>
</protein>
<dbReference type="Pfam" id="PF00512">
    <property type="entry name" value="HisKA"/>
    <property type="match status" value="1"/>
</dbReference>
<evidence type="ECO:0000256" key="9">
    <source>
        <dbReference type="ARBA" id="ARBA00023012"/>
    </source>
</evidence>
<evidence type="ECO:0000313" key="15">
    <source>
        <dbReference type="Proteomes" id="UP000094828"/>
    </source>
</evidence>
<keyword evidence="5" id="KW-0808">Transferase</keyword>
<keyword evidence="6 11" id="KW-0812">Transmembrane</keyword>
<comment type="catalytic activity">
    <reaction evidence="1">
        <text>ATP + protein L-histidine = ADP + protein N-phospho-L-histidine.</text>
        <dbReference type="EC" id="2.7.13.3"/>
    </reaction>
</comment>
<dbReference type="InterPro" id="IPR005467">
    <property type="entry name" value="His_kinase_dom"/>
</dbReference>
<dbReference type="InterPro" id="IPR050428">
    <property type="entry name" value="TCS_sensor_his_kinase"/>
</dbReference>
<name>A0A1C3ELT6_9PLAN</name>
<dbReference type="InterPro" id="IPR036097">
    <property type="entry name" value="HisK_dim/P_sf"/>
</dbReference>
<dbReference type="GO" id="GO:0005886">
    <property type="term" value="C:plasma membrane"/>
    <property type="evidence" value="ECO:0007669"/>
    <property type="project" value="TreeGrafter"/>
</dbReference>
<accession>A0A1C3ELT6</accession>
<dbReference type="GO" id="GO:0000155">
    <property type="term" value="F:phosphorelay sensor kinase activity"/>
    <property type="evidence" value="ECO:0007669"/>
    <property type="project" value="InterPro"/>
</dbReference>
<evidence type="ECO:0000256" key="3">
    <source>
        <dbReference type="ARBA" id="ARBA00012438"/>
    </source>
</evidence>
<dbReference type="SUPFAM" id="SSF55874">
    <property type="entry name" value="ATPase domain of HSP90 chaperone/DNA topoisomerase II/histidine kinase"/>
    <property type="match status" value="1"/>
</dbReference>
<dbReference type="CDD" id="cd00082">
    <property type="entry name" value="HisKA"/>
    <property type="match status" value="1"/>
</dbReference>
<dbReference type="PANTHER" id="PTHR45436:SF5">
    <property type="entry name" value="SENSOR HISTIDINE KINASE TRCS"/>
    <property type="match status" value="1"/>
</dbReference>
<dbReference type="PROSITE" id="PS50109">
    <property type="entry name" value="HIS_KIN"/>
    <property type="match status" value="1"/>
</dbReference>
<evidence type="ECO:0000256" key="8">
    <source>
        <dbReference type="ARBA" id="ARBA00022989"/>
    </source>
</evidence>
<dbReference type="PANTHER" id="PTHR45436">
    <property type="entry name" value="SENSOR HISTIDINE KINASE YKOH"/>
    <property type="match status" value="1"/>
</dbReference>
<evidence type="ECO:0000256" key="4">
    <source>
        <dbReference type="ARBA" id="ARBA00022553"/>
    </source>
</evidence>
<dbReference type="PROSITE" id="PS50885">
    <property type="entry name" value="HAMP"/>
    <property type="match status" value="1"/>
</dbReference>
<evidence type="ECO:0000256" key="2">
    <source>
        <dbReference type="ARBA" id="ARBA00004370"/>
    </source>
</evidence>
<organism evidence="14 15">
    <name type="scientific">Planctopirus hydrillae</name>
    <dbReference type="NCBI Taxonomy" id="1841610"/>
    <lineage>
        <taxon>Bacteria</taxon>
        <taxon>Pseudomonadati</taxon>
        <taxon>Planctomycetota</taxon>
        <taxon>Planctomycetia</taxon>
        <taxon>Planctomycetales</taxon>
        <taxon>Planctomycetaceae</taxon>
        <taxon>Planctopirus</taxon>
    </lineage>
</organism>
<dbReference type="InterPro" id="IPR003661">
    <property type="entry name" value="HisK_dim/P_dom"/>
</dbReference>
<dbReference type="Proteomes" id="UP000094828">
    <property type="component" value="Unassembled WGS sequence"/>
</dbReference>
<dbReference type="RefSeq" id="WP_068846690.1">
    <property type="nucleotide sequence ID" value="NZ_LYDR01000043.1"/>
</dbReference>
<dbReference type="InterPro" id="IPR003594">
    <property type="entry name" value="HATPase_dom"/>
</dbReference>
<keyword evidence="4" id="KW-0597">Phosphoprotein</keyword>
<keyword evidence="15" id="KW-1185">Reference proteome</keyword>
<dbReference type="SMART" id="SM00387">
    <property type="entry name" value="HATPase_c"/>
    <property type="match status" value="1"/>
</dbReference>
<gene>
    <name evidence="14" type="ORF">A6X21_17660</name>
</gene>
<evidence type="ECO:0000256" key="6">
    <source>
        <dbReference type="ARBA" id="ARBA00022692"/>
    </source>
</evidence>
<dbReference type="InterPro" id="IPR003660">
    <property type="entry name" value="HAMP_dom"/>
</dbReference>
<dbReference type="Gene3D" id="3.30.565.10">
    <property type="entry name" value="Histidine kinase-like ATPase, C-terminal domain"/>
    <property type="match status" value="1"/>
</dbReference>
<feature type="domain" description="HAMP" evidence="13">
    <location>
        <begin position="185"/>
        <end position="238"/>
    </location>
</feature>
<evidence type="ECO:0000259" key="12">
    <source>
        <dbReference type="PROSITE" id="PS50109"/>
    </source>
</evidence>
<dbReference type="Pfam" id="PF02518">
    <property type="entry name" value="HATPase_c"/>
    <property type="match status" value="1"/>
</dbReference>
<keyword evidence="7" id="KW-0418">Kinase</keyword>
<dbReference type="SUPFAM" id="SSF47384">
    <property type="entry name" value="Homodimeric domain of signal transducing histidine kinase"/>
    <property type="match status" value="1"/>
</dbReference>
<keyword evidence="9" id="KW-0902">Two-component regulatory system</keyword>
<dbReference type="Gene3D" id="6.10.340.10">
    <property type="match status" value="1"/>
</dbReference>
<evidence type="ECO:0000256" key="11">
    <source>
        <dbReference type="SAM" id="Phobius"/>
    </source>
</evidence>
<dbReference type="EC" id="2.7.13.3" evidence="3"/>
<evidence type="ECO:0000256" key="10">
    <source>
        <dbReference type="ARBA" id="ARBA00023136"/>
    </source>
</evidence>
<reference evidence="14 15" key="1">
    <citation type="submission" date="2016-05" db="EMBL/GenBank/DDBJ databases">
        <title>Genomic and physiological characterization of Planctopirus sp. isolated from fresh water lake.</title>
        <authorList>
            <person name="Subhash Y."/>
            <person name="Ramana C."/>
        </authorList>
    </citation>
    <scope>NUCLEOTIDE SEQUENCE [LARGE SCALE GENOMIC DNA]</scope>
    <source>
        <strain evidence="14 15">JC280</strain>
    </source>
</reference>
<evidence type="ECO:0000256" key="1">
    <source>
        <dbReference type="ARBA" id="ARBA00000085"/>
    </source>
</evidence>
<evidence type="ECO:0000259" key="13">
    <source>
        <dbReference type="PROSITE" id="PS50885"/>
    </source>
</evidence>
<comment type="caution">
    <text evidence="14">The sequence shown here is derived from an EMBL/GenBank/DDBJ whole genome shotgun (WGS) entry which is preliminary data.</text>
</comment>
<feature type="transmembrane region" description="Helical" evidence="11">
    <location>
        <begin position="17"/>
        <end position="36"/>
    </location>
</feature>
<dbReference type="FunFam" id="3.30.565.10:FF:000006">
    <property type="entry name" value="Sensor histidine kinase WalK"/>
    <property type="match status" value="1"/>
</dbReference>
<dbReference type="Gene3D" id="1.10.287.130">
    <property type="match status" value="1"/>
</dbReference>
<dbReference type="PRINTS" id="PR00344">
    <property type="entry name" value="BCTRLSENSOR"/>
</dbReference>
<dbReference type="AlphaFoldDB" id="A0A1C3ELT6"/>
<dbReference type="InterPro" id="IPR004358">
    <property type="entry name" value="Sig_transdc_His_kin-like_C"/>
</dbReference>
<evidence type="ECO:0000256" key="5">
    <source>
        <dbReference type="ARBA" id="ARBA00022679"/>
    </source>
</evidence>